<name>A0A1R3KY46_9ROSI</name>
<comment type="caution">
    <text evidence="2">The sequence shown here is derived from an EMBL/GenBank/DDBJ whole genome shotgun (WGS) entry which is preliminary data.</text>
</comment>
<dbReference type="EMBL" id="AWUE01009987">
    <property type="protein sequence ID" value="OMP12011.1"/>
    <property type="molecule type" value="Genomic_DNA"/>
</dbReference>
<dbReference type="OrthoDB" id="1733682at2759"/>
<evidence type="ECO:0000313" key="2">
    <source>
        <dbReference type="EMBL" id="OMP12011.1"/>
    </source>
</evidence>
<dbReference type="AlphaFoldDB" id="A0A1R3KY46"/>
<dbReference type="Proteomes" id="UP000187203">
    <property type="component" value="Unassembled WGS sequence"/>
</dbReference>
<accession>A0A1R3KY46</accession>
<proteinExistence type="predicted"/>
<dbReference type="InterPro" id="IPR027443">
    <property type="entry name" value="IPNS-like_sf"/>
</dbReference>
<protein>
    <submittedName>
        <fullName evidence="2">Uncharacterized protein</fullName>
    </submittedName>
</protein>
<gene>
    <name evidence="2" type="ORF">COLO4_03529</name>
</gene>
<sequence length="87" mass="9586">MAQSLDSHNSLYDFVVRDGNGVKGMVDLGLLRVPGPYIQPPKERINKQNASQLEHPPIDFSRLEGPDHDEVVKQIATAAETFASSKL</sequence>
<feature type="region of interest" description="Disordered" evidence="1">
    <location>
        <begin position="39"/>
        <end position="65"/>
    </location>
</feature>
<keyword evidence="3" id="KW-1185">Reference proteome</keyword>
<evidence type="ECO:0000256" key="1">
    <source>
        <dbReference type="SAM" id="MobiDB-lite"/>
    </source>
</evidence>
<dbReference type="Gene3D" id="2.60.120.330">
    <property type="entry name" value="B-lactam Antibiotic, Isopenicillin N Synthase, Chain"/>
    <property type="match status" value="1"/>
</dbReference>
<reference evidence="3" key="1">
    <citation type="submission" date="2013-09" db="EMBL/GenBank/DDBJ databases">
        <title>Corchorus olitorius genome sequencing.</title>
        <authorList>
            <person name="Alam M."/>
            <person name="Haque M.S."/>
            <person name="Islam M.S."/>
            <person name="Emdad E.M."/>
            <person name="Islam M.M."/>
            <person name="Ahmed B."/>
            <person name="Halim A."/>
            <person name="Hossen Q.M.M."/>
            <person name="Hossain M.Z."/>
            <person name="Ahmed R."/>
            <person name="Khan M.M."/>
            <person name="Islam R."/>
            <person name="Rashid M.M."/>
            <person name="Khan S.A."/>
            <person name="Rahman M.S."/>
            <person name="Alam M."/>
            <person name="Yahiya A.S."/>
            <person name="Khan M.S."/>
            <person name="Azam M.S."/>
            <person name="Haque T."/>
            <person name="Lashkar M.Z.H."/>
            <person name="Akhand A.I."/>
            <person name="Morshed G."/>
            <person name="Roy S."/>
            <person name="Uddin K.S."/>
            <person name="Rabeya T."/>
            <person name="Hossain A.S."/>
            <person name="Chowdhury A."/>
            <person name="Snigdha A.R."/>
            <person name="Mortoza M.S."/>
            <person name="Matin S.A."/>
            <person name="Hoque S.M.E."/>
            <person name="Islam M.K."/>
            <person name="Roy D.K."/>
            <person name="Haider R."/>
            <person name="Moosa M.M."/>
            <person name="Elias S.M."/>
            <person name="Hasan A.M."/>
            <person name="Jahan S."/>
            <person name="Shafiuddin M."/>
            <person name="Mahmood N."/>
            <person name="Shommy N.S."/>
        </authorList>
    </citation>
    <scope>NUCLEOTIDE SEQUENCE [LARGE SCALE GENOMIC DNA]</scope>
    <source>
        <strain evidence="3">cv. O-4</strain>
    </source>
</reference>
<organism evidence="2 3">
    <name type="scientific">Corchorus olitorius</name>
    <dbReference type="NCBI Taxonomy" id="93759"/>
    <lineage>
        <taxon>Eukaryota</taxon>
        <taxon>Viridiplantae</taxon>
        <taxon>Streptophyta</taxon>
        <taxon>Embryophyta</taxon>
        <taxon>Tracheophyta</taxon>
        <taxon>Spermatophyta</taxon>
        <taxon>Magnoliopsida</taxon>
        <taxon>eudicotyledons</taxon>
        <taxon>Gunneridae</taxon>
        <taxon>Pentapetalae</taxon>
        <taxon>rosids</taxon>
        <taxon>malvids</taxon>
        <taxon>Malvales</taxon>
        <taxon>Malvaceae</taxon>
        <taxon>Grewioideae</taxon>
        <taxon>Apeibeae</taxon>
        <taxon>Corchorus</taxon>
    </lineage>
</organism>
<evidence type="ECO:0000313" key="3">
    <source>
        <dbReference type="Proteomes" id="UP000187203"/>
    </source>
</evidence>
<dbReference type="STRING" id="93759.A0A1R3KY46"/>